<dbReference type="InterPro" id="IPR056209">
    <property type="entry name" value="SU10_adaptor"/>
</dbReference>
<dbReference type="Pfam" id="PF24175">
    <property type="entry name" value="SU10_adaptor"/>
    <property type="match status" value="1"/>
</dbReference>
<proteinExistence type="predicted"/>
<dbReference type="PATRIC" id="fig|401562.4.peg.2446"/>
<feature type="chain" id="PRO_5008042074" evidence="1">
    <location>
        <begin position="25"/>
        <end position="227"/>
    </location>
</feature>
<evidence type="ECO:0000313" key="3">
    <source>
        <dbReference type="Proteomes" id="UP000078529"/>
    </source>
</evidence>
<evidence type="ECO:0000313" key="2">
    <source>
        <dbReference type="EMBL" id="KTR05002.1"/>
    </source>
</evidence>
<keyword evidence="1" id="KW-0732">Signal</keyword>
<evidence type="ECO:0000256" key="1">
    <source>
        <dbReference type="SAM" id="SignalP"/>
    </source>
</evidence>
<dbReference type="EMBL" id="LDQA01000028">
    <property type="protein sequence ID" value="KTR05002.1"/>
    <property type="molecule type" value="Genomic_DNA"/>
</dbReference>
<reference evidence="2 3" key="1">
    <citation type="journal article" date="2016" name="Front. Microbiol.">
        <title>Genomic Resource of Rice Seed Associated Bacteria.</title>
        <authorList>
            <person name="Midha S."/>
            <person name="Bansal K."/>
            <person name="Sharma S."/>
            <person name="Kumar N."/>
            <person name="Patil P.P."/>
            <person name="Chaudhry V."/>
            <person name="Patil P.B."/>
        </authorList>
    </citation>
    <scope>NUCLEOTIDE SEQUENCE [LARGE SCALE GENOMIC DNA]</scope>
    <source>
        <strain evidence="2 3">NS365</strain>
    </source>
</reference>
<gene>
    <name evidence="2" type="ORF">NS365_13315</name>
</gene>
<dbReference type="RefSeq" id="WP_058600766.1">
    <property type="nucleotide sequence ID" value="NZ_LDQA01000028.1"/>
</dbReference>
<accession>A0A175RQ63</accession>
<dbReference type="AlphaFoldDB" id="A0A175RQ63"/>
<organism evidence="2 3">
    <name type="scientific">Aureimonas ureilytica</name>
    <dbReference type="NCBI Taxonomy" id="401562"/>
    <lineage>
        <taxon>Bacteria</taxon>
        <taxon>Pseudomonadati</taxon>
        <taxon>Pseudomonadota</taxon>
        <taxon>Alphaproteobacteria</taxon>
        <taxon>Hyphomicrobiales</taxon>
        <taxon>Aurantimonadaceae</taxon>
        <taxon>Aureimonas</taxon>
    </lineage>
</organism>
<protein>
    <submittedName>
        <fullName evidence="2">Uncharacterized protein</fullName>
    </submittedName>
</protein>
<keyword evidence="3" id="KW-1185">Reference proteome</keyword>
<name>A0A175RQ63_9HYPH</name>
<comment type="caution">
    <text evidence="2">The sequence shown here is derived from an EMBL/GenBank/DDBJ whole genome shotgun (WGS) entry which is preliminary data.</text>
</comment>
<dbReference type="Proteomes" id="UP000078529">
    <property type="component" value="Unassembled WGS sequence"/>
</dbReference>
<sequence length="227" mass="25381">MTVLSVVQAASMVLGLTSPSTVFASTDRQWTEMQAVVNEAAATIADAFDWQRLLRTHTITGNGTADAFDLPSDFRRMKMDGALWSSRVRDNIIHLADADDWLALDTRPVVPHNGVWCLFGDQLHIRPVMSSSETARFFYVKNTIVSGNKTAFTDDTDTFVLDERLLKLCTIYLWKQAKQQDFTAELSDYEILLAQLMRRDRGSLSIVSGNTCRARGNTWPGKVSDAP</sequence>
<feature type="signal peptide" evidence="1">
    <location>
        <begin position="1"/>
        <end position="24"/>
    </location>
</feature>